<dbReference type="Proteomes" id="UP001140076">
    <property type="component" value="Unassembled WGS sequence"/>
</dbReference>
<comment type="caution">
    <text evidence="2">The sequence shown here is derived from an EMBL/GenBank/DDBJ whole genome shotgun (WGS) entry which is preliminary data.</text>
</comment>
<keyword evidence="1" id="KW-0472">Membrane</keyword>
<organism evidence="2 3">
    <name type="scientific">Streptomonospora mangrovi</name>
    <dbReference type="NCBI Taxonomy" id="2883123"/>
    <lineage>
        <taxon>Bacteria</taxon>
        <taxon>Bacillati</taxon>
        <taxon>Actinomycetota</taxon>
        <taxon>Actinomycetes</taxon>
        <taxon>Streptosporangiales</taxon>
        <taxon>Nocardiopsidaceae</taxon>
        <taxon>Streptomonospora</taxon>
    </lineage>
</organism>
<dbReference type="RefSeq" id="WP_270071114.1">
    <property type="nucleotide sequence ID" value="NZ_JAJAQC010000007.1"/>
</dbReference>
<keyword evidence="1" id="KW-0812">Transmembrane</keyword>
<feature type="transmembrane region" description="Helical" evidence="1">
    <location>
        <begin position="42"/>
        <end position="62"/>
    </location>
</feature>
<feature type="transmembrane region" description="Helical" evidence="1">
    <location>
        <begin position="74"/>
        <end position="92"/>
    </location>
</feature>
<proteinExistence type="predicted"/>
<protein>
    <submittedName>
        <fullName evidence="2">DUF2306 domain-containing protein</fullName>
    </submittedName>
</protein>
<evidence type="ECO:0000313" key="3">
    <source>
        <dbReference type="Proteomes" id="UP001140076"/>
    </source>
</evidence>
<dbReference type="Pfam" id="PF10067">
    <property type="entry name" value="DUF2306"/>
    <property type="match status" value="1"/>
</dbReference>
<dbReference type="InterPro" id="IPR018750">
    <property type="entry name" value="DUF2306_membrane"/>
</dbReference>
<name>A0A9X3NIJ5_9ACTN</name>
<keyword evidence="1" id="KW-1133">Transmembrane helix</keyword>
<gene>
    <name evidence="2" type="ORF">LG943_05720</name>
</gene>
<keyword evidence="3" id="KW-1185">Reference proteome</keyword>
<accession>A0A9X3NIJ5</accession>
<reference evidence="2" key="1">
    <citation type="submission" date="2021-10" db="EMBL/GenBank/DDBJ databases">
        <title>Streptomonospora sp. nov., isolated from mangrove soil.</title>
        <authorList>
            <person name="Chen X."/>
            <person name="Ge X."/>
            <person name="Liu W."/>
        </authorList>
    </citation>
    <scope>NUCLEOTIDE SEQUENCE</scope>
    <source>
        <strain evidence="2">S1-112</strain>
    </source>
</reference>
<sequence length="108" mass="11307">MRPSARAPGVETGDGAARAASIALGLVAILRRDVARHRAWMLRGYAIGMGAGTQVLTLMPWALAEEPVGEGGKAVSMAAGWLINLAVAEWAVHRGGRRTPVPVRAGDR</sequence>
<dbReference type="EMBL" id="JAJAQC010000007">
    <property type="protein sequence ID" value="MDA0563828.1"/>
    <property type="molecule type" value="Genomic_DNA"/>
</dbReference>
<dbReference type="AlphaFoldDB" id="A0A9X3NIJ5"/>
<evidence type="ECO:0000313" key="2">
    <source>
        <dbReference type="EMBL" id="MDA0563828.1"/>
    </source>
</evidence>
<evidence type="ECO:0000256" key="1">
    <source>
        <dbReference type="SAM" id="Phobius"/>
    </source>
</evidence>